<proteinExistence type="predicted"/>
<dbReference type="HOGENOM" id="CLU_2221186_0_0_5"/>
<sequence>MAIARDGTFSTLAGYPTSGRERMTIVNRSTRIGDASSNVGSSQMAARLSSRRSLAQDRMMLGDTPGEMALQSNNNHHSSYCAPQGFVQLVGYRDPSGKLRAGKAAR</sequence>
<organism evidence="1">
    <name type="scientific">Rhodopseudomonas palustris (strain BisB18)</name>
    <dbReference type="NCBI Taxonomy" id="316056"/>
    <lineage>
        <taxon>Bacteria</taxon>
        <taxon>Pseudomonadati</taxon>
        <taxon>Pseudomonadota</taxon>
        <taxon>Alphaproteobacteria</taxon>
        <taxon>Hyphomicrobiales</taxon>
        <taxon>Nitrobacteraceae</taxon>
        <taxon>Rhodopseudomonas</taxon>
    </lineage>
</organism>
<name>Q215N7_RHOPB</name>
<dbReference type="EMBL" id="CP000301">
    <property type="protein sequence ID" value="ABD87899.1"/>
    <property type="molecule type" value="Genomic_DNA"/>
</dbReference>
<dbReference type="AlphaFoldDB" id="Q215N7"/>
<evidence type="ECO:0000313" key="1">
    <source>
        <dbReference type="EMBL" id="ABD87899.1"/>
    </source>
</evidence>
<gene>
    <name evidence="1" type="ordered locus">RPC_2346</name>
</gene>
<reference evidence="1" key="1">
    <citation type="submission" date="2006-03" db="EMBL/GenBank/DDBJ databases">
        <title>Complete sequence of Rhodopseudomonas palustris BisB18.</title>
        <authorList>
            <consortium name="US DOE Joint Genome Institute"/>
            <person name="Copeland A."/>
            <person name="Lucas S."/>
            <person name="Lapidus A."/>
            <person name="Barry K."/>
            <person name="Detter J.C."/>
            <person name="Glavina del Rio T."/>
            <person name="Hammon N."/>
            <person name="Israni S."/>
            <person name="Dalin E."/>
            <person name="Tice H."/>
            <person name="Pitluck S."/>
            <person name="Chain P."/>
            <person name="Malfatti S."/>
            <person name="Shin M."/>
            <person name="Vergez L."/>
            <person name="Schmutz J."/>
            <person name="Larimer F."/>
            <person name="Land M."/>
            <person name="Hauser L."/>
            <person name="Pelletier D.A."/>
            <person name="Kyrpides N."/>
            <person name="Anderson I."/>
            <person name="Oda Y."/>
            <person name="Harwood C.S."/>
            <person name="Richardson P."/>
        </authorList>
    </citation>
    <scope>NUCLEOTIDE SEQUENCE [LARGE SCALE GENOMIC DNA]</scope>
    <source>
        <strain evidence="1">BisB18</strain>
    </source>
</reference>
<protein>
    <submittedName>
        <fullName evidence="1">Uncharacterized protein</fullName>
    </submittedName>
</protein>
<dbReference type="KEGG" id="rpc:RPC_2346"/>
<accession>Q215N7</accession>